<dbReference type="VEuPathDB" id="FungiDB:MELLADRAFT_105618"/>
<feature type="region of interest" description="Disordered" evidence="1">
    <location>
        <begin position="256"/>
        <end position="306"/>
    </location>
</feature>
<sequence length="306" mass="33447">MNRSPNRVSKPSTNVGGKRKNHPFIIASLFDVFENVGPEVSGMYGLRHSHTTVVTRNESGESVEWVIKCVAYGGTDIILDIDGVYFLKGRLLALNEKDTQKFYYEPDYQLLANTSENLPCNLANGVSVTGLGVIFSRTVDPIEPGKENIFLVVRHSDYNPEIHAQSEFKVEYWAMWSKLMEKLQPLLTEGREVMLTGHIVGQNEETHMWIVQLTGVSVTSGSENISPPVIMEGASSCNTPRGQKRAKMVFTDADATAPTASTSSIGPLSSLEDDVSSKAKGKSPLKPVSARGVTKRTKGATSDVEP</sequence>
<organism evidence="3">
    <name type="scientific">Melampsora larici-populina (strain 98AG31 / pathotype 3-4-7)</name>
    <name type="common">Poplar leaf rust fungus</name>
    <dbReference type="NCBI Taxonomy" id="747676"/>
    <lineage>
        <taxon>Eukaryota</taxon>
        <taxon>Fungi</taxon>
        <taxon>Dikarya</taxon>
        <taxon>Basidiomycota</taxon>
        <taxon>Pucciniomycotina</taxon>
        <taxon>Pucciniomycetes</taxon>
        <taxon>Pucciniales</taxon>
        <taxon>Melampsoraceae</taxon>
        <taxon>Melampsora</taxon>
    </lineage>
</organism>
<dbReference type="KEGG" id="mlr:MELLADRAFT_105618"/>
<evidence type="ECO:0000313" key="3">
    <source>
        <dbReference type="Proteomes" id="UP000001072"/>
    </source>
</evidence>
<dbReference type="Proteomes" id="UP000001072">
    <property type="component" value="Unassembled WGS sequence"/>
</dbReference>
<dbReference type="GeneID" id="18922665"/>
<dbReference type="InParanoid" id="F4RIT6"/>
<evidence type="ECO:0000256" key="1">
    <source>
        <dbReference type="SAM" id="MobiDB-lite"/>
    </source>
</evidence>
<dbReference type="RefSeq" id="XP_007409108.1">
    <property type="nucleotide sequence ID" value="XM_007409046.1"/>
</dbReference>
<dbReference type="HOGENOM" id="CLU_059590_0_0_1"/>
<evidence type="ECO:0000313" key="2">
    <source>
        <dbReference type="EMBL" id="EGG07776.1"/>
    </source>
</evidence>
<dbReference type="AlphaFoldDB" id="F4RIT6"/>
<reference evidence="3" key="1">
    <citation type="journal article" date="2011" name="Proc. Natl. Acad. Sci. U.S.A.">
        <title>Obligate biotrophy features unraveled by the genomic analysis of rust fungi.</title>
        <authorList>
            <person name="Duplessis S."/>
            <person name="Cuomo C.A."/>
            <person name="Lin Y.-C."/>
            <person name="Aerts A."/>
            <person name="Tisserant E."/>
            <person name="Veneault-Fourrey C."/>
            <person name="Joly D.L."/>
            <person name="Hacquard S."/>
            <person name="Amselem J."/>
            <person name="Cantarel B.L."/>
            <person name="Chiu R."/>
            <person name="Coutinho P.M."/>
            <person name="Feau N."/>
            <person name="Field M."/>
            <person name="Frey P."/>
            <person name="Gelhaye E."/>
            <person name="Goldberg J."/>
            <person name="Grabherr M.G."/>
            <person name="Kodira C.D."/>
            <person name="Kohler A."/>
            <person name="Kuees U."/>
            <person name="Lindquist E.A."/>
            <person name="Lucas S.M."/>
            <person name="Mago R."/>
            <person name="Mauceli E."/>
            <person name="Morin E."/>
            <person name="Murat C."/>
            <person name="Pangilinan J.L."/>
            <person name="Park R."/>
            <person name="Pearson M."/>
            <person name="Quesneville H."/>
            <person name="Rouhier N."/>
            <person name="Sakthikumar S."/>
            <person name="Salamov A.A."/>
            <person name="Schmutz J."/>
            <person name="Selles B."/>
            <person name="Shapiro H."/>
            <person name="Tanguay P."/>
            <person name="Tuskan G.A."/>
            <person name="Henrissat B."/>
            <person name="Van de Peer Y."/>
            <person name="Rouze P."/>
            <person name="Ellis J.G."/>
            <person name="Dodds P.N."/>
            <person name="Schein J.E."/>
            <person name="Zhong S."/>
            <person name="Hamelin R.C."/>
            <person name="Grigoriev I.V."/>
            <person name="Szabo L.J."/>
            <person name="Martin F."/>
        </authorList>
    </citation>
    <scope>NUCLEOTIDE SEQUENCE [LARGE SCALE GENOMIC DNA]</scope>
    <source>
        <strain evidence="3">98AG31 / pathotype 3-4-7</strain>
    </source>
</reference>
<name>F4RIT6_MELLP</name>
<proteinExistence type="predicted"/>
<accession>F4RIT6</accession>
<protein>
    <submittedName>
        <fullName evidence="2">Uncharacterized protein</fullName>
    </submittedName>
</protein>
<dbReference type="OrthoDB" id="2506684at2759"/>
<keyword evidence="3" id="KW-1185">Reference proteome</keyword>
<gene>
    <name evidence="2" type="ORF">MELLADRAFT_105618</name>
</gene>
<dbReference type="EMBL" id="GL883103">
    <property type="protein sequence ID" value="EGG07776.1"/>
    <property type="molecule type" value="Genomic_DNA"/>
</dbReference>